<keyword evidence="2" id="KW-0964">Secreted</keyword>
<dbReference type="Gene3D" id="2.150.10.10">
    <property type="entry name" value="Serralysin-like metalloprotease, C-terminal"/>
    <property type="match status" value="7"/>
</dbReference>
<evidence type="ECO:0000313" key="5">
    <source>
        <dbReference type="EMBL" id="MBB6341755.1"/>
    </source>
</evidence>
<dbReference type="PANTHER" id="PTHR38340:SF1">
    <property type="entry name" value="S-LAYER PROTEIN"/>
    <property type="match status" value="1"/>
</dbReference>
<evidence type="ECO:0000313" key="6">
    <source>
        <dbReference type="Proteomes" id="UP000557193"/>
    </source>
</evidence>
<evidence type="ECO:0000256" key="3">
    <source>
        <dbReference type="ARBA" id="ARBA00022837"/>
    </source>
</evidence>
<evidence type="ECO:0000259" key="4">
    <source>
        <dbReference type="Pfam" id="PF14252"/>
    </source>
</evidence>
<protein>
    <submittedName>
        <fullName evidence="5">Ca2+-binding RTX toxin-like protein</fullName>
    </submittedName>
</protein>
<comment type="caution">
    <text evidence="5">The sequence shown here is derived from an EMBL/GenBank/DDBJ whole genome shotgun (WGS) entry which is preliminary data.</text>
</comment>
<dbReference type="PROSITE" id="PS00330">
    <property type="entry name" value="HEMOLYSIN_CALCIUM"/>
    <property type="match status" value="7"/>
</dbReference>
<dbReference type="InterPro" id="IPR018511">
    <property type="entry name" value="Hemolysin-typ_Ca-bd_CS"/>
</dbReference>
<keyword evidence="3" id="KW-0106">Calcium</keyword>
<proteinExistence type="predicted"/>
<feature type="domain" description="DUF4347" evidence="4">
    <location>
        <begin position="2"/>
        <end position="112"/>
    </location>
</feature>
<dbReference type="Proteomes" id="UP000557193">
    <property type="component" value="Unassembled WGS sequence"/>
</dbReference>
<dbReference type="SUPFAM" id="SSF51120">
    <property type="entry name" value="beta-Roll"/>
    <property type="match status" value="8"/>
</dbReference>
<dbReference type="PRINTS" id="PR00313">
    <property type="entry name" value="CABNDNGRPT"/>
</dbReference>
<dbReference type="InterPro" id="IPR001343">
    <property type="entry name" value="Hemolysn_Ca-bd"/>
</dbReference>
<sequence length="1305" mass="134265">MARLLAPFQQLQSIQILSHAAPGSVQLGGSLLDQQSLQAQSLLLQQIGSHLNSDGDLLLYGCNLAGNQQGELLLETLAQLTQADVAASTDLTGTGGDWTLEWRSGELQSASLSAPHYLHNLAVIEDENPFVNNYLHGTAANDTLIGGLGSDSLYGSSGNDLLLAQYQDDTSETVGNSLFGEEGDDTLVGADGNDSLYGGEGNDSLIGGNGNDLLSANNGNDTLEGGAGDDRLEFSRGNSMAAGGSGRDTFVIASDIWDFNYSELPPPVVTISDFAVGPEGDRLDLSQLLGYLSVAEQRNPFAESNQSLRLQQQGDDALLQWFNVNTASWTTAVVLSSLDLNSTPLTIDNFIPPLSPDGSNQGLALNGGQYADILNGSRGDDLLVGNGGRDLLNAGYGNDTLKGGDAATQDDSHGNLLYGGGGNDLLIASNAGDKLYADRFLYEGSSHTYIQDGNDTLTGGNGNDTLISDRGSDVLSGGAGDDVFQWDVESQVTMTGGAGADTYVLPSSTWGTPSALVADFVSGPGGDKIDISNLLRDRSYLAGNPFNPDNPLLRLVQEGGDALLQLKDDSSWKTLLTLQNLDPSATPLTRENFIPDFPLDGSTLGYSLSGTESADTLTGSFVNDHLMGLAGNDLLLGKQGNDYLDGGSGADTLKGGSGSDTYIIDNVGDVIDESDELFGDYRYNETNTVISSITYSTASISGIQAIQLSGEANINAWGGRGTTSITGNAGNNRLTSEYNGYSTLDGGQGADTLVGYGYGANTYVVDNVNDQIIEQYDYDYGYRDTVQASLSWTLNGVVEDLLLTGSEAINGTGNANSNRITGNAAANVLNGAGGADTLIGGLGNDLYLVDNGADVIQETSTLTGETDSVWSAVGWTLGSNLENLLLTGSAAINGTGNAQNNKLSGNAANNVLNGAAGADTLNGGLGNDTYVVDNAGDVIQETSTLATEIDSVQSSISWTLGNNLENLLLTGSAAINGTGNVLNNKLSGNAANNVLNGAAGADTLNGGLGNDTYVVDNAGDVIQETSTLAAEIDSVQAALSWTLGSNLENLLLTGSAAINGTGNGLNNKLTGNAANNVLNGAAGADTLNGGLGNDTYVVDNAGDVIQETSTLAAEIDSVQSSISWTLGNNLENLLLTGSAAINGTGNALNNTLTGNTANNLLNGSAGHDKIDGGAGNDILKGGSGNDTLIGGSGVDQLFGETEADRFSFLKLSDLSVGSNRDVIQDFSSAQGDKIDLSALDAVLASTGTNEAFTFIGSAAFSATNASAQLRFSDGVLYGSVNADSAAEFEIRLVGVASLQSSDFIL</sequence>
<dbReference type="Pfam" id="PF14252">
    <property type="entry name" value="DUF4347"/>
    <property type="match status" value="1"/>
</dbReference>
<dbReference type="InterPro" id="IPR025592">
    <property type="entry name" value="DUF4347"/>
</dbReference>
<gene>
    <name evidence="5" type="ORF">HNP49_001923</name>
</gene>
<accession>A0A7X0BS33</accession>
<keyword evidence="6" id="KW-1185">Reference proteome</keyword>
<dbReference type="EMBL" id="JACHLL010000003">
    <property type="protein sequence ID" value="MBB6341755.1"/>
    <property type="molecule type" value="Genomic_DNA"/>
</dbReference>
<dbReference type="Pfam" id="PF00353">
    <property type="entry name" value="HemolysinCabind"/>
    <property type="match status" value="12"/>
</dbReference>
<name>A0A7X0BS33_9PSED</name>
<dbReference type="PANTHER" id="PTHR38340">
    <property type="entry name" value="S-LAYER PROTEIN"/>
    <property type="match status" value="1"/>
</dbReference>
<dbReference type="InterPro" id="IPR011049">
    <property type="entry name" value="Serralysin-like_metalloprot_C"/>
</dbReference>
<dbReference type="InterPro" id="IPR050557">
    <property type="entry name" value="RTX_toxin/Mannuronan_C5-epim"/>
</dbReference>
<comment type="subcellular location">
    <subcellularLocation>
        <location evidence="1">Secreted</location>
    </subcellularLocation>
</comment>
<organism evidence="5 6">
    <name type="scientific">Pseudomonas fluvialis</name>
    <dbReference type="NCBI Taxonomy" id="1793966"/>
    <lineage>
        <taxon>Bacteria</taxon>
        <taxon>Pseudomonadati</taxon>
        <taxon>Pseudomonadota</taxon>
        <taxon>Gammaproteobacteria</taxon>
        <taxon>Pseudomonadales</taxon>
        <taxon>Pseudomonadaceae</taxon>
        <taxon>Pseudomonas</taxon>
    </lineage>
</organism>
<evidence type="ECO:0000256" key="1">
    <source>
        <dbReference type="ARBA" id="ARBA00004613"/>
    </source>
</evidence>
<evidence type="ECO:0000256" key="2">
    <source>
        <dbReference type="ARBA" id="ARBA00022525"/>
    </source>
</evidence>
<reference evidence="5 6" key="1">
    <citation type="submission" date="2020-08" db="EMBL/GenBank/DDBJ databases">
        <title>Functional genomics of gut bacteria from endangered species of beetles.</title>
        <authorList>
            <person name="Carlos-Shanley C."/>
        </authorList>
    </citation>
    <scope>NUCLEOTIDE SEQUENCE [LARGE SCALE GENOMIC DNA]</scope>
    <source>
        <strain evidence="5 6">S00202</strain>
    </source>
</reference>
<dbReference type="GO" id="GO:0005576">
    <property type="term" value="C:extracellular region"/>
    <property type="evidence" value="ECO:0007669"/>
    <property type="project" value="UniProtKB-SubCell"/>
</dbReference>
<dbReference type="GO" id="GO:0005509">
    <property type="term" value="F:calcium ion binding"/>
    <property type="evidence" value="ECO:0007669"/>
    <property type="project" value="InterPro"/>
</dbReference>